<feature type="compositionally biased region" description="Basic and acidic residues" evidence="1">
    <location>
        <begin position="776"/>
        <end position="790"/>
    </location>
</feature>
<feature type="compositionally biased region" description="Acidic residues" evidence="1">
    <location>
        <begin position="283"/>
        <end position="297"/>
    </location>
</feature>
<protein>
    <recommendedName>
        <fullName evidence="2">DUF2293 domain-containing protein</fullName>
    </recommendedName>
</protein>
<name>A0AA39GGQ4_SARSR</name>
<evidence type="ECO:0000313" key="4">
    <source>
        <dbReference type="Proteomes" id="UP001175261"/>
    </source>
</evidence>
<feature type="region of interest" description="Disordered" evidence="1">
    <location>
        <begin position="528"/>
        <end position="550"/>
    </location>
</feature>
<dbReference type="InterPro" id="IPR018744">
    <property type="entry name" value="DUF2293"/>
</dbReference>
<dbReference type="Proteomes" id="UP001175261">
    <property type="component" value="Unassembled WGS sequence"/>
</dbReference>
<feature type="region of interest" description="Disordered" evidence="1">
    <location>
        <begin position="760"/>
        <end position="805"/>
    </location>
</feature>
<dbReference type="EMBL" id="JAPDFR010000005">
    <property type="protein sequence ID" value="KAK0386353.1"/>
    <property type="molecule type" value="Genomic_DNA"/>
</dbReference>
<dbReference type="Pfam" id="PF10056">
    <property type="entry name" value="DUF2293"/>
    <property type="match status" value="1"/>
</dbReference>
<evidence type="ECO:0000256" key="1">
    <source>
        <dbReference type="SAM" id="MobiDB-lite"/>
    </source>
</evidence>
<feature type="region of interest" description="Disordered" evidence="1">
    <location>
        <begin position="282"/>
        <end position="360"/>
    </location>
</feature>
<accession>A0AA39GGQ4</accession>
<feature type="region of interest" description="Disordered" evidence="1">
    <location>
        <begin position="562"/>
        <end position="625"/>
    </location>
</feature>
<comment type="caution">
    <text evidence="3">The sequence shown here is derived from an EMBL/GenBank/DDBJ whole genome shotgun (WGS) entry which is preliminary data.</text>
</comment>
<feature type="compositionally biased region" description="Basic and acidic residues" evidence="1">
    <location>
        <begin position="596"/>
        <end position="606"/>
    </location>
</feature>
<proteinExistence type="predicted"/>
<feature type="compositionally biased region" description="Basic and acidic residues" evidence="1">
    <location>
        <begin position="346"/>
        <end position="360"/>
    </location>
</feature>
<dbReference type="AlphaFoldDB" id="A0AA39GGQ4"/>
<evidence type="ECO:0000259" key="2">
    <source>
        <dbReference type="Pfam" id="PF10056"/>
    </source>
</evidence>
<feature type="compositionally biased region" description="Low complexity" evidence="1">
    <location>
        <begin position="530"/>
        <end position="539"/>
    </location>
</feature>
<sequence length="805" mass="90171">MGSSKRGAPLASKMAAKERHRKAQRMLFDPKTPLPAGLVAKPMVPKLKHRTYFEIMENKDKKKKLEFKVTTDKKPPPGFEFVPMGNPELTTACKELSREKDAMIFIVSSLKDAPAGSLSHQVHRIGHHIRESIVEEARAKFDVLPMGSSLPVGRPEPIPTSQTQYNAQVDAAIRDLFPRIPNTDRQIIIEHSFDLSAKSRKGEKPVGLSADITLARRVQLAVLAHIRHTHTRYDDLRKETTWVNARRVVEALCLDILVKWRGDEETGRDQLDEILQEVVVISDSEDSEDDEADESALDSDSSVEIISPPARPGPLSFGPDAGGPAQTKQPLNPRHLHPNPIAGVPRPERARAPGKKEQRGFKRYRAWQEAIQRSRAGEHIEAHHEEQLSGAPIMYKSTSHGPYPHTSGRAFLPAESHNMPQSKFGAYLAEPSHGHEISSPEISFESRALFNERRPLDYGLQPRMESAPPQRPLSPPIQDRFKDLLVQSIEQPNSPEVISPSFVRPIPSKSPELRNFVTLYEDPARPPPGIVGNVPVVNPQGSPHDRRGGEQLRHQAGFPGGFIQVSRRIPGDAHPPHLPGHGLTEPSVPQSRVRPRGNDRLGDGRPAKRPQLEPSPLARPPDRFYMEDRGGFYEKVLLHPEGSRSVPPDPGFIVIRRQAEPEIKADRVVSFEEGRRLRHERGVEIIPLPHEPNLAPGHAPYRAPLPVYQPLDHLPLNPYHGSLEGTTPVHQSRPQRVFRYVRGSGPNAQYPPFHQPFDFYPPPHHGVRPVQTPAREQYELSEDQRGDGPRHRSSGRHSYTPIVLD</sequence>
<dbReference type="PANTHER" id="PTHR38113">
    <property type="match status" value="1"/>
</dbReference>
<reference evidence="3" key="1">
    <citation type="submission" date="2022-10" db="EMBL/GenBank/DDBJ databases">
        <title>Determination and structural analysis of whole genome sequence of Sarocladium strictum F4-1.</title>
        <authorList>
            <person name="Hu L."/>
            <person name="Jiang Y."/>
        </authorList>
    </citation>
    <scope>NUCLEOTIDE SEQUENCE</scope>
    <source>
        <strain evidence="3">F4-1</strain>
    </source>
</reference>
<gene>
    <name evidence="3" type="ORF">NLU13_6190</name>
</gene>
<evidence type="ECO:0000313" key="3">
    <source>
        <dbReference type="EMBL" id="KAK0386353.1"/>
    </source>
</evidence>
<feature type="domain" description="DUF2293" evidence="2">
    <location>
        <begin position="172"/>
        <end position="261"/>
    </location>
</feature>
<dbReference type="PANTHER" id="PTHR38113:SF1">
    <property type="entry name" value="DUF2293 DOMAIN-CONTAINING PROTEIN"/>
    <property type="match status" value="1"/>
</dbReference>
<organism evidence="3 4">
    <name type="scientific">Sarocladium strictum</name>
    <name type="common">Black bundle disease fungus</name>
    <name type="synonym">Acremonium strictum</name>
    <dbReference type="NCBI Taxonomy" id="5046"/>
    <lineage>
        <taxon>Eukaryota</taxon>
        <taxon>Fungi</taxon>
        <taxon>Dikarya</taxon>
        <taxon>Ascomycota</taxon>
        <taxon>Pezizomycotina</taxon>
        <taxon>Sordariomycetes</taxon>
        <taxon>Hypocreomycetidae</taxon>
        <taxon>Hypocreales</taxon>
        <taxon>Sarocladiaceae</taxon>
        <taxon>Sarocladium</taxon>
    </lineage>
</organism>
<feature type="region of interest" description="Disordered" evidence="1">
    <location>
        <begin position="1"/>
        <end position="32"/>
    </location>
</feature>
<keyword evidence="4" id="KW-1185">Reference proteome</keyword>